<protein>
    <recommendedName>
        <fullName evidence="5">Methyltransferase domain-containing protein</fullName>
    </recommendedName>
</protein>
<evidence type="ECO:0000256" key="2">
    <source>
        <dbReference type="ARBA" id="ARBA00022603"/>
    </source>
</evidence>
<comment type="caution">
    <text evidence="6">The sequence shown here is derived from an EMBL/GenBank/DDBJ whole genome shotgun (WGS) entry which is preliminary data.</text>
</comment>
<dbReference type="PANTHER" id="PTHR44307">
    <property type="entry name" value="PHOSPHOETHANOLAMINE METHYLTRANSFERASE"/>
    <property type="match status" value="1"/>
</dbReference>
<reference evidence="6" key="1">
    <citation type="journal article" date="2015" name="Nature">
        <title>Complex archaea that bridge the gap between prokaryotes and eukaryotes.</title>
        <authorList>
            <person name="Spang A."/>
            <person name="Saw J.H."/>
            <person name="Jorgensen S.L."/>
            <person name="Zaremba-Niedzwiedzka K."/>
            <person name="Martijn J."/>
            <person name="Lind A.E."/>
            <person name="van Eijk R."/>
            <person name="Schleper C."/>
            <person name="Guy L."/>
            <person name="Ettema T.J."/>
        </authorList>
    </citation>
    <scope>NUCLEOTIDE SEQUENCE</scope>
</reference>
<comment type="pathway">
    <text evidence="4">Phospholipid metabolism.</text>
</comment>
<evidence type="ECO:0000256" key="3">
    <source>
        <dbReference type="ARBA" id="ARBA00022679"/>
    </source>
</evidence>
<feature type="domain" description="Methyltransferase" evidence="5">
    <location>
        <begin position="54"/>
        <end position="174"/>
    </location>
</feature>
<dbReference type="InterPro" id="IPR029063">
    <property type="entry name" value="SAM-dependent_MTases_sf"/>
</dbReference>
<proteinExistence type="predicted"/>
<sequence length="269" mass="30003">MVEDHLISKEENFIVSCCNFYENALLHLLFGTSLHPGGLQLTKELGEKLNLCPKDKVLDLASGLGTSAMFLAKEFGVSIIGIDVSEKNVRDANSLAQRRGLGDRVKFMVANAEKLPFEDQSFDVIISECSFCLFQNKESASLEMNRLLNSGGRLGITDVAIEKKLPIDIEKMIFKVACISDALSMNGYRQVLERGGFVISILEDRKNLVNKLIADIKKKIFFAEIAKGLNKIELRGLDLEQAKYWLKRAKELIDEGYGTYCLIIGFKPG</sequence>
<dbReference type="GO" id="GO:0008168">
    <property type="term" value="F:methyltransferase activity"/>
    <property type="evidence" value="ECO:0007669"/>
    <property type="project" value="UniProtKB-KW"/>
</dbReference>
<dbReference type="CDD" id="cd02440">
    <property type="entry name" value="AdoMet_MTases"/>
    <property type="match status" value="1"/>
</dbReference>
<dbReference type="SUPFAM" id="SSF53335">
    <property type="entry name" value="S-adenosyl-L-methionine-dependent methyltransferases"/>
    <property type="match status" value="1"/>
</dbReference>
<evidence type="ECO:0000313" key="6">
    <source>
        <dbReference type="EMBL" id="KKM99497.1"/>
    </source>
</evidence>
<dbReference type="Pfam" id="PF13847">
    <property type="entry name" value="Methyltransf_31"/>
    <property type="match status" value="1"/>
</dbReference>
<organism evidence="6">
    <name type="scientific">marine sediment metagenome</name>
    <dbReference type="NCBI Taxonomy" id="412755"/>
    <lineage>
        <taxon>unclassified sequences</taxon>
        <taxon>metagenomes</taxon>
        <taxon>ecological metagenomes</taxon>
    </lineage>
</organism>
<dbReference type="InterPro" id="IPR025714">
    <property type="entry name" value="Methyltranfer_dom"/>
</dbReference>
<dbReference type="AlphaFoldDB" id="A0A0F9Q266"/>
<gene>
    <name evidence="6" type="ORF">LCGC14_1147240</name>
</gene>
<keyword evidence="2" id="KW-0489">Methyltransferase</keyword>
<dbReference type="PANTHER" id="PTHR44307:SF2">
    <property type="entry name" value="PHOSPHOETHANOLAMINE METHYLTRANSFERASE ISOFORM X1"/>
    <property type="match status" value="1"/>
</dbReference>
<dbReference type="EMBL" id="LAZR01005491">
    <property type="protein sequence ID" value="KKM99497.1"/>
    <property type="molecule type" value="Genomic_DNA"/>
</dbReference>
<keyword evidence="3" id="KW-0808">Transferase</keyword>
<dbReference type="GO" id="GO:0032259">
    <property type="term" value="P:methylation"/>
    <property type="evidence" value="ECO:0007669"/>
    <property type="project" value="UniProtKB-KW"/>
</dbReference>
<evidence type="ECO:0000256" key="1">
    <source>
        <dbReference type="ARBA" id="ARBA00005189"/>
    </source>
</evidence>
<dbReference type="Gene3D" id="3.40.50.150">
    <property type="entry name" value="Vaccinia Virus protein VP39"/>
    <property type="match status" value="1"/>
</dbReference>
<evidence type="ECO:0000259" key="5">
    <source>
        <dbReference type="Pfam" id="PF13847"/>
    </source>
</evidence>
<comment type="pathway">
    <text evidence="1">Lipid metabolism.</text>
</comment>
<accession>A0A0F9Q266</accession>
<name>A0A0F9Q266_9ZZZZ</name>
<evidence type="ECO:0000256" key="4">
    <source>
        <dbReference type="ARBA" id="ARBA00025707"/>
    </source>
</evidence>